<name>A0A367GKE9_9SPHI</name>
<proteinExistence type="predicted"/>
<reference evidence="1 2" key="1">
    <citation type="submission" date="2018-05" db="EMBL/GenBank/DDBJ databases">
        <title>Mucilaginibacter hurinus sp. nov., isolated from briquette warehouse soil.</title>
        <authorList>
            <person name="Choi L."/>
        </authorList>
    </citation>
    <scope>NUCLEOTIDE SEQUENCE [LARGE SCALE GENOMIC DNA]</scope>
    <source>
        <strain evidence="1 2">ZR32</strain>
    </source>
</reference>
<evidence type="ECO:0000313" key="2">
    <source>
        <dbReference type="Proteomes" id="UP000253209"/>
    </source>
</evidence>
<dbReference type="AlphaFoldDB" id="A0A367GKE9"/>
<dbReference type="Proteomes" id="UP000253209">
    <property type="component" value="Unassembled WGS sequence"/>
</dbReference>
<sequence>MKGILLTIVLLITFISAQPTRSLYSGGNRRGIGIDTSLLRQELKLRQLDSAVTRLKLYR</sequence>
<accession>A0A367GKE9</accession>
<gene>
    <name evidence="1" type="ORF">DJ568_15555</name>
</gene>
<evidence type="ECO:0000313" key="1">
    <source>
        <dbReference type="EMBL" id="RCH53954.1"/>
    </source>
</evidence>
<protein>
    <submittedName>
        <fullName evidence="1">Uncharacterized protein</fullName>
    </submittedName>
</protein>
<keyword evidence="2" id="KW-1185">Reference proteome</keyword>
<organism evidence="1 2">
    <name type="scientific">Mucilaginibacter hurinus</name>
    <dbReference type="NCBI Taxonomy" id="2201324"/>
    <lineage>
        <taxon>Bacteria</taxon>
        <taxon>Pseudomonadati</taxon>
        <taxon>Bacteroidota</taxon>
        <taxon>Sphingobacteriia</taxon>
        <taxon>Sphingobacteriales</taxon>
        <taxon>Sphingobacteriaceae</taxon>
        <taxon>Mucilaginibacter</taxon>
    </lineage>
</organism>
<dbReference type="EMBL" id="QGDC01000009">
    <property type="protein sequence ID" value="RCH53954.1"/>
    <property type="molecule type" value="Genomic_DNA"/>
</dbReference>
<comment type="caution">
    <text evidence="1">The sequence shown here is derived from an EMBL/GenBank/DDBJ whole genome shotgun (WGS) entry which is preliminary data.</text>
</comment>